<reference evidence="3" key="1">
    <citation type="journal article" date="2023" name="BMC Genomics">
        <title>Chromosome-level genome assemblies of Cutaneotrichosporon spp. (Trichosporonales, Basidiomycota) reveal imbalanced evolution between nucleotide sequences and chromosome synteny.</title>
        <authorList>
            <person name="Kobayashi Y."/>
            <person name="Kayamori A."/>
            <person name="Aoki K."/>
            <person name="Shiwa Y."/>
            <person name="Matsutani M."/>
            <person name="Fujita N."/>
            <person name="Sugita T."/>
            <person name="Iwasaki W."/>
            <person name="Tanaka N."/>
            <person name="Takashima M."/>
        </authorList>
    </citation>
    <scope>NUCLEOTIDE SEQUENCE</scope>
    <source>
        <strain evidence="3">HIS019</strain>
    </source>
</reference>
<evidence type="ECO:0000256" key="2">
    <source>
        <dbReference type="SAM" id="Phobius"/>
    </source>
</evidence>
<keyword evidence="4" id="KW-1185">Reference proteome</keyword>
<evidence type="ECO:0000256" key="1">
    <source>
        <dbReference type="SAM" id="MobiDB-lite"/>
    </source>
</evidence>
<keyword evidence="2" id="KW-0472">Membrane</keyword>
<dbReference type="RefSeq" id="XP_060456360.1">
    <property type="nucleotide sequence ID" value="XM_060599692.1"/>
</dbReference>
<feature type="region of interest" description="Disordered" evidence="1">
    <location>
        <begin position="108"/>
        <end position="172"/>
    </location>
</feature>
<dbReference type="GeneID" id="85494965"/>
<sequence>MTFTIVDGLKTLRAMLPKPRALTLLDVGLAVLIAAHILALLSPPTPEWRLARAALAPFIAGSWAYLGYAWKQYNRRMYHIWAWVGLGEGVLGLPPSGLQLYRRAVTQPSSDSAPTLGGSTKLRNGKLRNRPGPLDTTRPASGSSTPIEFSPNGASAASDSSPQLAESPSPSPPPTAWSNLIKSVLVFTLSGLYHDISSVLLLLDALGRRETINARDVLSLSPFFLVQPIAIAAEAFLVPRFRAIKRARGIQRHDEGPLLTLVERAAGFAYVWLWLGWSAGFFVDGMARLGVWPVWEATLLGWNASLFVPLWKVIM</sequence>
<feature type="transmembrane region" description="Helical" evidence="2">
    <location>
        <begin position="184"/>
        <end position="203"/>
    </location>
</feature>
<evidence type="ECO:0000313" key="3">
    <source>
        <dbReference type="EMBL" id="BEI91095.1"/>
    </source>
</evidence>
<accession>A0AA48QV74</accession>
<keyword evidence="2" id="KW-1133">Transmembrane helix</keyword>
<dbReference type="Proteomes" id="UP001233271">
    <property type="component" value="Chromosome 3"/>
</dbReference>
<feature type="compositionally biased region" description="Polar residues" evidence="1">
    <location>
        <begin position="108"/>
        <end position="122"/>
    </location>
</feature>
<feature type="transmembrane region" description="Helical" evidence="2">
    <location>
        <begin position="53"/>
        <end position="70"/>
    </location>
</feature>
<feature type="compositionally biased region" description="Polar residues" evidence="1">
    <location>
        <begin position="138"/>
        <end position="159"/>
    </location>
</feature>
<gene>
    <name evidence="3" type="ORF">CcaverHIS019_0311650</name>
</gene>
<dbReference type="EMBL" id="AP028214">
    <property type="protein sequence ID" value="BEI91095.1"/>
    <property type="molecule type" value="Genomic_DNA"/>
</dbReference>
<feature type="transmembrane region" description="Helical" evidence="2">
    <location>
        <begin position="223"/>
        <end position="241"/>
    </location>
</feature>
<feature type="transmembrane region" description="Helical" evidence="2">
    <location>
        <begin position="289"/>
        <end position="311"/>
    </location>
</feature>
<dbReference type="AlphaFoldDB" id="A0AA48QV74"/>
<protein>
    <submittedName>
        <fullName evidence="3">Uncharacterized protein</fullName>
    </submittedName>
</protein>
<keyword evidence="2" id="KW-0812">Transmembrane</keyword>
<dbReference type="KEGG" id="ccac:CcaHIS019_0311650"/>
<feature type="transmembrane region" description="Helical" evidence="2">
    <location>
        <begin position="21"/>
        <end position="41"/>
    </location>
</feature>
<name>A0AA48QV74_9TREE</name>
<feature type="transmembrane region" description="Helical" evidence="2">
    <location>
        <begin position="261"/>
        <end position="283"/>
    </location>
</feature>
<organism evidence="3 4">
    <name type="scientific">Cutaneotrichosporon cavernicola</name>
    <dbReference type="NCBI Taxonomy" id="279322"/>
    <lineage>
        <taxon>Eukaryota</taxon>
        <taxon>Fungi</taxon>
        <taxon>Dikarya</taxon>
        <taxon>Basidiomycota</taxon>
        <taxon>Agaricomycotina</taxon>
        <taxon>Tremellomycetes</taxon>
        <taxon>Trichosporonales</taxon>
        <taxon>Trichosporonaceae</taxon>
        <taxon>Cutaneotrichosporon</taxon>
    </lineage>
</organism>
<evidence type="ECO:0000313" key="4">
    <source>
        <dbReference type="Proteomes" id="UP001233271"/>
    </source>
</evidence>
<proteinExistence type="predicted"/>